<dbReference type="EMBL" id="MCOK01000001">
    <property type="protein sequence ID" value="OOC56246.1"/>
    <property type="molecule type" value="Genomic_DNA"/>
</dbReference>
<evidence type="ECO:0000313" key="3">
    <source>
        <dbReference type="Proteomes" id="UP000189004"/>
    </source>
</evidence>
<feature type="transmembrane region" description="Helical" evidence="1">
    <location>
        <begin position="50"/>
        <end position="69"/>
    </location>
</feature>
<organism evidence="2 3">
    <name type="scientific">Nocardiopsis sinuspersici</name>
    <dbReference type="NCBI Taxonomy" id="501010"/>
    <lineage>
        <taxon>Bacteria</taxon>
        <taxon>Bacillati</taxon>
        <taxon>Actinomycetota</taxon>
        <taxon>Actinomycetes</taxon>
        <taxon>Streptosporangiales</taxon>
        <taxon>Nocardiopsidaceae</taxon>
        <taxon>Nocardiopsis</taxon>
    </lineage>
</organism>
<dbReference type="Pfam" id="PF10067">
    <property type="entry name" value="DUF2306"/>
    <property type="match status" value="1"/>
</dbReference>
<feature type="transmembrane region" description="Helical" evidence="1">
    <location>
        <begin position="151"/>
        <end position="170"/>
    </location>
</feature>
<feature type="transmembrane region" description="Helical" evidence="1">
    <location>
        <begin position="182"/>
        <end position="203"/>
    </location>
</feature>
<protein>
    <recommendedName>
        <fullName evidence="4">DUF2306 domain-containing protein</fullName>
    </recommendedName>
</protein>
<accession>A0A1V3C6U3</accession>
<keyword evidence="3" id="KW-1185">Reference proteome</keyword>
<dbReference type="RefSeq" id="WP_077692685.1">
    <property type="nucleotide sequence ID" value="NZ_MCOK01000001.1"/>
</dbReference>
<dbReference type="Proteomes" id="UP000189004">
    <property type="component" value="Unassembled WGS sequence"/>
</dbReference>
<name>A0A1V3C6U3_9ACTN</name>
<reference evidence="3" key="1">
    <citation type="submission" date="2016-08" db="EMBL/GenBank/DDBJ databases">
        <authorList>
            <person name="Tokovenko B."/>
            <person name="Kalinowski J."/>
        </authorList>
    </citation>
    <scope>NUCLEOTIDE SEQUENCE [LARGE SCALE GENOMIC DNA]</scope>
    <source>
        <strain evidence="3">UTMC102</strain>
    </source>
</reference>
<keyword evidence="1" id="KW-1133">Transmembrane helix</keyword>
<gene>
    <name evidence="2" type="ORF">NOSIN_22465</name>
</gene>
<dbReference type="OrthoDB" id="4698148at2"/>
<sequence>MTSSSRREWLIPTLLILLSAVPLAAGAVRVGELAGGAQITPDNARFLASPAPVVLHIISSGLYCVLGAFQFVPGIRRRRIGWHRTAGRLLVPLGLAAALSGLWMTVFYAIPEGDTGLLTVIRLVFGTAMALSLVLGLAAVRRRDIARHGAWMIRGYAIGLGAGTQVLTHLPWTLFIGTPGEFSRAMLMGAGWVVNVAVAEWVIRGRPAGSARPRPASRVEGTR</sequence>
<proteinExistence type="predicted"/>
<dbReference type="InterPro" id="IPR018750">
    <property type="entry name" value="DUF2306_membrane"/>
</dbReference>
<evidence type="ECO:0000313" key="2">
    <source>
        <dbReference type="EMBL" id="OOC56246.1"/>
    </source>
</evidence>
<feature type="transmembrane region" description="Helical" evidence="1">
    <location>
        <begin position="89"/>
        <end position="110"/>
    </location>
</feature>
<keyword evidence="1" id="KW-0812">Transmembrane</keyword>
<dbReference type="STRING" id="501010.NOSIN_22465"/>
<comment type="caution">
    <text evidence="2">The sequence shown here is derived from an EMBL/GenBank/DDBJ whole genome shotgun (WGS) entry which is preliminary data.</text>
</comment>
<keyword evidence="1" id="KW-0472">Membrane</keyword>
<evidence type="ECO:0008006" key="4">
    <source>
        <dbReference type="Google" id="ProtNLM"/>
    </source>
</evidence>
<dbReference type="AlphaFoldDB" id="A0A1V3C6U3"/>
<feature type="transmembrane region" description="Helical" evidence="1">
    <location>
        <begin position="116"/>
        <end position="139"/>
    </location>
</feature>
<evidence type="ECO:0000256" key="1">
    <source>
        <dbReference type="SAM" id="Phobius"/>
    </source>
</evidence>